<evidence type="ECO:0000313" key="3">
    <source>
        <dbReference type="EnsemblMetazoa" id="ASIC014660-PA"/>
    </source>
</evidence>
<reference evidence="2 4" key="1">
    <citation type="journal article" date="2014" name="BMC Genomics">
        <title>Genome sequence of Anopheles sinensis provides insight into genetics basis of mosquito competence for malaria parasites.</title>
        <authorList>
            <person name="Zhou D."/>
            <person name="Zhang D."/>
            <person name="Ding G."/>
            <person name="Shi L."/>
            <person name="Hou Q."/>
            <person name="Ye Y."/>
            <person name="Xu Y."/>
            <person name="Zhou H."/>
            <person name="Xiong C."/>
            <person name="Li S."/>
            <person name="Yu J."/>
            <person name="Hong S."/>
            <person name="Yu X."/>
            <person name="Zou P."/>
            <person name="Chen C."/>
            <person name="Chang X."/>
            <person name="Wang W."/>
            <person name="Lv Y."/>
            <person name="Sun Y."/>
            <person name="Ma L."/>
            <person name="Shen B."/>
            <person name="Zhu C."/>
        </authorList>
    </citation>
    <scope>NUCLEOTIDE SEQUENCE [LARGE SCALE GENOMIC DNA]</scope>
</reference>
<dbReference type="Proteomes" id="UP000030765">
    <property type="component" value="Unassembled WGS sequence"/>
</dbReference>
<reference evidence="3" key="2">
    <citation type="submission" date="2020-05" db="UniProtKB">
        <authorList>
            <consortium name="EnsemblMetazoa"/>
        </authorList>
    </citation>
    <scope>IDENTIFICATION</scope>
</reference>
<feature type="region of interest" description="Disordered" evidence="1">
    <location>
        <begin position="14"/>
        <end position="38"/>
    </location>
</feature>
<dbReference type="VEuPathDB" id="VectorBase:ASIC014660"/>
<organism evidence="2">
    <name type="scientific">Anopheles sinensis</name>
    <name type="common">Mosquito</name>
    <dbReference type="NCBI Taxonomy" id="74873"/>
    <lineage>
        <taxon>Eukaryota</taxon>
        <taxon>Metazoa</taxon>
        <taxon>Ecdysozoa</taxon>
        <taxon>Arthropoda</taxon>
        <taxon>Hexapoda</taxon>
        <taxon>Insecta</taxon>
        <taxon>Pterygota</taxon>
        <taxon>Neoptera</taxon>
        <taxon>Endopterygota</taxon>
        <taxon>Diptera</taxon>
        <taxon>Nematocera</taxon>
        <taxon>Culicoidea</taxon>
        <taxon>Culicidae</taxon>
        <taxon>Anophelinae</taxon>
        <taxon>Anopheles</taxon>
    </lineage>
</organism>
<dbReference type="EMBL" id="KE525319">
    <property type="protein sequence ID" value="KFB46615.1"/>
    <property type="molecule type" value="Genomic_DNA"/>
</dbReference>
<evidence type="ECO:0000256" key="1">
    <source>
        <dbReference type="SAM" id="MobiDB-lite"/>
    </source>
</evidence>
<proteinExistence type="predicted"/>
<dbReference type="EMBL" id="ATLV01021509">
    <property type="status" value="NOT_ANNOTATED_CDS"/>
    <property type="molecule type" value="Genomic_DNA"/>
</dbReference>
<dbReference type="AlphaFoldDB" id="A0A084W8S1"/>
<evidence type="ECO:0000313" key="2">
    <source>
        <dbReference type="EMBL" id="KFB46615.1"/>
    </source>
</evidence>
<sequence length="125" mass="14119">MPERYLELVRKSDKQEACPKSSQEWGGRSWKKGPGAREQQSEVNYFVMLIYEMTAFGERRPIAFRAPKGVLLAGFSYRELPASAVIIITGTVRGHRLRRRVVPLPADGHDSAISANWSPFGNEWA</sequence>
<dbReference type="EnsemblMetazoa" id="ASIC014660-RA">
    <property type="protein sequence ID" value="ASIC014660-PA"/>
    <property type="gene ID" value="ASIC014660"/>
</dbReference>
<protein>
    <submittedName>
        <fullName evidence="2 3">FtsQ</fullName>
    </submittedName>
</protein>
<evidence type="ECO:0000313" key="4">
    <source>
        <dbReference type="Proteomes" id="UP000030765"/>
    </source>
</evidence>
<name>A0A084W8S1_ANOSI</name>
<accession>A0A084W8S1</accession>
<gene>
    <name evidence="2" type="ORF">ZHAS_00014660</name>
</gene>
<keyword evidence="4" id="KW-1185">Reference proteome</keyword>